<evidence type="ECO:0000313" key="1">
    <source>
        <dbReference type="EMBL" id="CAA6675510.1"/>
    </source>
</evidence>
<protein>
    <submittedName>
        <fullName evidence="1">Uncharacterized protein</fullName>
    </submittedName>
</protein>
<proteinExistence type="predicted"/>
<comment type="caution">
    <text evidence="1">The sequence shown here is derived from an EMBL/GenBank/DDBJ whole genome shotgun (WGS) entry which is preliminary data.</text>
</comment>
<keyword evidence="2" id="KW-1185">Reference proteome</keyword>
<evidence type="ECO:0000313" key="2">
    <source>
        <dbReference type="Proteomes" id="UP001189122"/>
    </source>
</evidence>
<dbReference type="Proteomes" id="UP001189122">
    <property type="component" value="Unassembled WGS sequence"/>
</dbReference>
<gene>
    <name evidence="1" type="ORF">SI7747_UN021852</name>
</gene>
<accession>A0ABN7EC75</accession>
<reference evidence="2" key="1">
    <citation type="journal article" date="2020" name="Sci. Rep.">
        <title>Chromosome-scale genome assembly for the duckweed Spirodela intermedia, integrating cytogenetic maps, PacBio and Oxford Nanopore libraries.</title>
        <authorList>
            <person name="Hoang P.T.N."/>
            <person name="Fiebig A."/>
            <person name="Novak P."/>
            <person name="Macas J."/>
            <person name="Cao H.X."/>
            <person name="Stepanenko A."/>
            <person name="Chen G."/>
            <person name="Borisjuk N."/>
            <person name="Scholz U."/>
            <person name="Schubert I."/>
        </authorList>
    </citation>
    <scope>NUCLEOTIDE SEQUENCE [LARGE SCALE GENOMIC DNA]</scope>
</reference>
<name>A0ABN7EC75_SPIIN</name>
<sequence>MYPQDYGQLSIPIHLPITLKKYENVCVCVCCVCVC</sequence>
<dbReference type="EMBL" id="CACRZD030000338">
    <property type="protein sequence ID" value="CAA6675510.1"/>
    <property type="molecule type" value="Genomic_DNA"/>
</dbReference>
<organism evidence="1 2">
    <name type="scientific">Spirodela intermedia</name>
    <name type="common">Intermediate duckweed</name>
    <dbReference type="NCBI Taxonomy" id="51605"/>
    <lineage>
        <taxon>Eukaryota</taxon>
        <taxon>Viridiplantae</taxon>
        <taxon>Streptophyta</taxon>
        <taxon>Embryophyta</taxon>
        <taxon>Tracheophyta</taxon>
        <taxon>Spermatophyta</taxon>
        <taxon>Magnoliopsida</taxon>
        <taxon>Liliopsida</taxon>
        <taxon>Araceae</taxon>
        <taxon>Lemnoideae</taxon>
        <taxon>Spirodela</taxon>
    </lineage>
</organism>